<dbReference type="Proteomes" id="UP001163203">
    <property type="component" value="Chromosome"/>
</dbReference>
<evidence type="ECO:0000313" key="2">
    <source>
        <dbReference type="Proteomes" id="UP001163203"/>
    </source>
</evidence>
<dbReference type="EMBL" id="CP113836">
    <property type="protein sequence ID" value="WAL68595.1"/>
    <property type="molecule type" value="Genomic_DNA"/>
</dbReference>
<protein>
    <recommendedName>
        <fullName evidence="3">Cytochrome P450</fullName>
    </recommendedName>
</protein>
<proteinExistence type="predicted"/>
<evidence type="ECO:0000313" key="1">
    <source>
        <dbReference type="EMBL" id="WAL68595.1"/>
    </source>
</evidence>
<dbReference type="RefSeq" id="WP_268758688.1">
    <property type="nucleotide sequence ID" value="NZ_CP113836.1"/>
</dbReference>
<reference evidence="1" key="1">
    <citation type="submission" date="2022-11" db="EMBL/GenBank/DDBJ databases">
        <authorList>
            <person name="Mo P."/>
        </authorList>
    </citation>
    <scope>NUCLEOTIDE SEQUENCE</scope>
    <source>
        <strain evidence="1">HUAS 11-8</strain>
    </source>
</reference>
<gene>
    <name evidence="1" type="ORF">ORV05_12725</name>
</gene>
<evidence type="ECO:0008006" key="3">
    <source>
        <dbReference type="Google" id="ProtNLM"/>
    </source>
</evidence>
<name>A0ABY7B8C1_9PSEU</name>
<sequence length="51" mass="5707">MLRYAHELRAVFTGLFSRFPILRLAADIHDLPVRGDQLTGGISALPVTWTI</sequence>
<accession>A0ABY7B8C1</accession>
<keyword evidence="2" id="KW-1185">Reference proteome</keyword>
<organism evidence="1 2">
    <name type="scientific">Amycolatopsis cynarae</name>
    <dbReference type="NCBI Taxonomy" id="2995223"/>
    <lineage>
        <taxon>Bacteria</taxon>
        <taxon>Bacillati</taxon>
        <taxon>Actinomycetota</taxon>
        <taxon>Actinomycetes</taxon>
        <taxon>Pseudonocardiales</taxon>
        <taxon>Pseudonocardiaceae</taxon>
        <taxon>Amycolatopsis</taxon>
    </lineage>
</organism>